<evidence type="ECO:0000256" key="2">
    <source>
        <dbReference type="ARBA" id="ARBA00022679"/>
    </source>
</evidence>
<evidence type="ECO:0000256" key="1">
    <source>
        <dbReference type="ARBA" id="ARBA00022676"/>
    </source>
</evidence>
<dbReference type="SUPFAM" id="SSF53271">
    <property type="entry name" value="PRTase-like"/>
    <property type="match status" value="1"/>
</dbReference>
<dbReference type="eggNOG" id="COG2236">
    <property type="taxonomic scope" value="Bacteria"/>
</dbReference>
<evidence type="ECO:0000259" key="3">
    <source>
        <dbReference type="Pfam" id="PF00156"/>
    </source>
</evidence>
<gene>
    <name evidence="4" type="ordered locus">Tgr7_1686</name>
</gene>
<feature type="domain" description="Phosphoribosyltransferase" evidence="3">
    <location>
        <begin position="20"/>
        <end position="149"/>
    </location>
</feature>
<dbReference type="AlphaFoldDB" id="B8GS65"/>
<dbReference type="CDD" id="cd06223">
    <property type="entry name" value="PRTases_typeI"/>
    <property type="match status" value="1"/>
</dbReference>
<dbReference type="PANTHER" id="PTHR43363:SF3">
    <property type="entry name" value="XANTHINE-GUANINE PHOSPHORIBOSYLTRANSFERASE"/>
    <property type="match status" value="1"/>
</dbReference>
<dbReference type="STRING" id="396588.Tgr7_1686"/>
<dbReference type="OrthoDB" id="199120at2"/>
<reference evidence="4 5" key="1">
    <citation type="journal article" date="2011" name="Stand. Genomic Sci.">
        <title>Complete genome sequence of 'Thioalkalivibrio sulfidophilus' HL-EbGr7.</title>
        <authorList>
            <person name="Muyzer G."/>
            <person name="Sorokin D.Y."/>
            <person name="Mavromatis K."/>
            <person name="Lapidus A."/>
            <person name="Clum A."/>
            <person name="Ivanova N."/>
            <person name="Pati A."/>
            <person name="d'Haeseleer P."/>
            <person name="Woyke T."/>
            <person name="Kyrpides N.C."/>
        </authorList>
    </citation>
    <scope>NUCLEOTIDE SEQUENCE [LARGE SCALE GENOMIC DNA]</scope>
    <source>
        <strain evidence="4 5">HL-EbGR7</strain>
    </source>
</reference>
<dbReference type="Pfam" id="PF00156">
    <property type="entry name" value="Pribosyltran"/>
    <property type="match status" value="1"/>
</dbReference>
<proteinExistence type="predicted"/>
<dbReference type="EMBL" id="CP001339">
    <property type="protein sequence ID" value="ACL72769.1"/>
    <property type="molecule type" value="Genomic_DNA"/>
</dbReference>
<dbReference type="InterPro" id="IPR029057">
    <property type="entry name" value="PRTase-like"/>
</dbReference>
<protein>
    <submittedName>
        <fullName evidence="4">Phosphoribosyltransferase</fullName>
    </submittedName>
</protein>
<dbReference type="InterPro" id="IPR000836">
    <property type="entry name" value="PRTase_dom"/>
</dbReference>
<accession>B8GS65</accession>
<dbReference type="Proteomes" id="UP000002383">
    <property type="component" value="Chromosome"/>
</dbReference>
<dbReference type="PANTHER" id="PTHR43363">
    <property type="entry name" value="HYPOXANTHINE PHOSPHORIBOSYLTRANSFERASE"/>
    <property type="match status" value="1"/>
</dbReference>
<keyword evidence="2 4" id="KW-0808">Transferase</keyword>
<evidence type="ECO:0000313" key="5">
    <source>
        <dbReference type="Proteomes" id="UP000002383"/>
    </source>
</evidence>
<dbReference type="KEGG" id="tgr:Tgr7_1686"/>
<evidence type="ECO:0000313" key="4">
    <source>
        <dbReference type="EMBL" id="ACL72769.1"/>
    </source>
</evidence>
<keyword evidence="1 4" id="KW-0328">Glycosyltransferase</keyword>
<name>B8GS65_THISH</name>
<dbReference type="GO" id="GO:0016757">
    <property type="term" value="F:glycosyltransferase activity"/>
    <property type="evidence" value="ECO:0007669"/>
    <property type="project" value="UniProtKB-KW"/>
</dbReference>
<organism evidence="4 5">
    <name type="scientific">Thioalkalivibrio sulfidiphilus (strain HL-EbGR7)</name>
    <dbReference type="NCBI Taxonomy" id="396588"/>
    <lineage>
        <taxon>Bacteria</taxon>
        <taxon>Pseudomonadati</taxon>
        <taxon>Pseudomonadota</taxon>
        <taxon>Gammaproteobacteria</taxon>
        <taxon>Chromatiales</taxon>
        <taxon>Ectothiorhodospiraceae</taxon>
        <taxon>Thioalkalivibrio</taxon>
    </lineage>
</organism>
<dbReference type="RefSeq" id="WP_012638252.1">
    <property type="nucleotide sequence ID" value="NC_011901.1"/>
</dbReference>
<dbReference type="HOGENOM" id="CLU_080904_0_0_6"/>
<sequence>MPTPMRCELISLQSVIDLSYQLACQVRDSGFRPDLVVAVARGGFVPARYVCDYLHLQDMTSIKVQHYTGPAKMEAKAWVKYPLSGDVQGKRVLIVDDVNDTGDTLVVARTHVEAAGAAEVRTAVLHEKATSPVHADFHVAEVLEWRWIIYPWARVEDIGGFIRDMDPPTTDEARIKDRLHADYGIHLEDAELQRILSLIRIPGQDGT</sequence>
<keyword evidence="5" id="KW-1185">Reference proteome</keyword>
<dbReference type="Gene3D" id="3.40.50.2020">
    <property type="match status" value="1"/>
</dbReference>